<feature type="region of interest" description="Disordered" evidence="1">
    <location>
        <begin position="30"/>
        <end position="61"/>
    </location>
</feature>
<evidence type="ECO:0000256" key="1">
    <source>
        <dbReference type="SAM" id="MobiDB-lite"/>
    </source>
</evidence>
<reference evidence="2 3" key="1">
    <citation type="submission" date="2019-06" db="EMBL/GenBank/DDBJ databases">
        <title>Genome Sequence of the Brown Rot Fungal Pathogen Monilinia laxa.</title>
        <authorList>
            <person name="De Miccolis Angelini R.M."/>
            <person name="Landi L."/>
            <person name="Abate D."/>
            <person name="Pollastro S."/>
            <person name="Romanazzi G."/>
            <person name="Faretra F."/>
        </authorList>
    </citation>
    <scope>NUCLEOTIDE SEQUENCE [LARGE SCALE GENOMIC DNA]</scope>
    <source>
        <strain evidence="2 3">Mlax316</strain>
    </source>
</reference>
<dbReference type="Proteomes" id="UP000326757">
    <property type="component" value="Unassembled WGS sequence"/>
</dbReference>
<evidence type="ECO:0000313" key="3">
    <source>
        <dbReference type="Proteomes" id="UP000326757"/>
    </source>
</evidence>
<evidence type="ECO:0000313" key="2">
    <source>
        <dbReference type="EMBL" id="KAB8303725.1"/>
    </source>
</evidence>
<gene>
    <name evidence="2" type="ORF">EYC80_005108</name>
</gene>
<accession>A0A5N6KJ65</accession>
<feature type="compositionally biased region" description="Low complexity" evidence="1">
    <location>
        <begin position="49"/>
        <end position="59"/>
    </location>
</feature>
<name>A0A5N6KJ65_MONLA</name>
<proteinExistence type="predicted"/>
<protein>
    <submittedName>
        <fullName evidence="2">Uncharacterized protein</fullName>
    </submittedName>
</protein>
<comment type="caution">
    <text evidence="2">The sequence shown here is derived from an EMBL/GenBank/DDBJ whole genome shotgun (WGS) entry which is preliminary data.</text>
</comment>
<keyword evidence="3" id="KW-1185">Reference proteome</keyword>
<dbReference type="EMBL" id="VIGI01000002">
    <property type="protein sequence ID" value="KAB8303725.1"/>
    <property type="molecule type" value="Genomic_DNA"/>
</dbReference>
<organism evidence="2 3">
    <name type="scientific">Monilinia laxa</name>
    <name type="common">Brown rot fungus</name>
    <name type="synonym">Sclerotinia laxa</name>
    <dbReference type="NCBI Taxonomy" id="61186"/>
    <lineage>
        <taxon>Eukaryota</taxon>
        <taxon>Fungi</taxon>
        <taxon>Dikarya</taxon>
        <taxon>Ascomycota</taxon>
        <taxon>Pezizomycotina</taxon>
        <taxon>Leotiomycetes</taxon>
        <taxon>Helotiales</taxon>
        <taxon>Sclerotiniaceae</taxon>
        <taxon>Monilinia</taxon>
    </lineage>
</organism>
<dbReference type="AlphaFoldDB" id="A0A5N6KJ65"/>
<sequence length="93" mass="10516">MTRMNKVKKSVDLKICNFVSMDSYIHPSIHPSIHPRKKRSLKAYASNESSPLTTPTTHHTNIHSFIDSSTSIPTNHHIPKIHITMTKYCACSS</sequence>